<dbReference type="PRINTS" id="PR00367">
    <property type="entry name" value="ETHRSPELEMNT"/>
</dbReference>
<reference evidence="11 12" key="1">
    <citation type="journal article" date="2019" name="G3 (Bethesda)">
        <title>Sequencing of a Wild Apple (Malus baccata) Genome Unravels the Differences Between Cultivated and Wild Apple Species Regarding Disease Resistance and Cold Tolerance.</title>
        <authorList>
            <person name="Chen X."/>
        </authorList>
    </citation>
    <scope>NUCLEOTIDE SEQUENCE [LARGE SCALE GENOMIC DNA]</scope>
    <source>
        <strain evidence="12">cv. Shandingzi</strain>
        <tissue evidence="11">Leaves</tissue>
    </source>
</reference>
<protein>
    <recommendedName>
        <fullName evidence="10">AP2/ERF domain-containing protein</fullName>
    </recommendedName>
</protein>
<dbReference type="GO" id="GO:0006950">
    <property type="term" value="P:response to stress"/>
    <property type="evidence" value="ECO:0007669"/>
    <property type="project" value="TreeGrafter"/>
</dbReference>
<evidence type="ECO:0000313" key="11">
    <source>
        <dbReference type="EMBL" id="TQD92190.1"/>
    </source>
</evidence>
<sequence length="141" mass="15719">MRGKGGPENTMCTYKGVRQRTWGKWVVEIREPHRRAWLWLGTFDTSYEAALAYDAAAAAAWKLYGSRAKLNLPYNHHQLNQHGLQHQVFPSSANPGVPPQISNQTLAEQSVDQPEQGGMKVEENMSSGVTMKAWMGYSGGK</sequence>
<dbReference type="InterPro" id="IPR001471">
    <property type="entry name" value="AP2/ERF_dom"/>
</dbReference>
<evidence type="ECO:0000259" key="10">
    <source>
        <dbReference type="PROSITE" id="PS51032"/>
    </source>
</evidence>
<keyword evidence="2" id="KW-0805">Transcription regulation</keyword>
<dbReference type="FunFam" id="3.30.730.10:FF:000001">
    <property type="entry name" value="Ethylene-responsive transcription factor 2"/>
    <property type="match status" value="1"/>
</dbReference>
<evidence type="ECO:0000256" key="9">
    <source>
        <dbReference type="SAM" id="MobiDB-lite"/>
    </source>
</evidence>
<comment type="subcellular location">
    <subcellularLocation>
        <location evidence="1">Nucleus</location>
    </subcellularLocation>
</comment>
<dbReference type="GO" id="GO:0003700">
    <property type="term" value="F:DNA-binding transcription factor activity"/>
    <property type="evidence" value="ECO:0007669"/>
    <property type="project" value="InterPro"/>
</dbReference>
<proteinExistence type="inferred from homology"/>
<dbReference type="GO" id="GO:0005634">
    <property type="term" value="C:nucleus"/>
    <property type="evidence" value="ECO:0007669"/>
    <property type="project" value="UniProtKB-SubCell"/>
</dbReference>
<dbReference type="Gene3D" id="3.30.730.10">
    <property type="entry name" value="AP2/ERF domain"/>
    <property type="match status" value="1"/>
</dbReference>
<dbReference type="Pfam" id="PF00847">
    <property type="entry name" value="AP2"/>
    <property type="match status" value="1"/>
</dbReference>
<name>A0A540M0B3_MALBA</name>
<dbReference type="InterPro" id="IPR036955">
    <property type="entry name" value="AP2/ERF_dom_sf"/>
</dbReference>
<accession>A0A540M0B3</accession>
<dbReference type="GO" id="GO:0045893">
    <property type="term" value="P:positive regulation of DNA-templated transcription"/>
    <property type="evidence" value="ECO:0007669"/>
    <property type="project" value="TreeGrafter"/>
</dbReference>
<keyword evidence="4" id="KW-0238">DNA-binding</keyword>
<evidence type="ECO:0000256" key="4">
    <source>
        <dbReference type="ARBA" id="ARBA00023125"/>
    </source>
</evidence>
<keyword evidence="6" id="KW-0804">Transcription</keyword>
<feature type="compositionally biased region" description="Polar residues" evidence="9">
    <location>
        <begin position="88"/>
        <end position="113"/>
    </location>
</feature>
<evidence type="ECO:0000256" key="5">
    <source>
        <dbReference type="ARBA" id="ARBA00023159"/>
    </source>
</evidence>
<comment type="caution">
    <text evidence="11">The sequence shown here is derived from an EMBL/GenBank/DDBJ whole genome shotgun (WGS) entry which is preliminary data.</text>
</comment>
<dbReference type="PANTHER" id="PTHR31241:SF62">
    <property type="entry name" value="DEHYDRATION-RESPONSIVE ELEMENT-BINDING PROTEIN 2D"/>
    <property type="match status" value="1"/>
</dbReference>
<feature type="domain" description="AP2/ERF" evidence="10">
    <location>
        <begin position="13"/>
        <end position="73"/>
    </location>
</feature>
<evidence type="ECO:0000256" key="7">
    <source>
        <dbReference type="ARBA" id="ARBA00023242"/>
    </source>
</evidence>
<evidence type="ECO:0000256" key="2">
    <source>
        <dbReference type="ARBA" id="ARBA00023015"/>
    </source>
</evidence>
<dbReference type="EMBL" id="VIEB01000398">
    <property type="protein sequence ID" value="TQD92190.1"/>
    <property type="molecule type" value="Genomic_DNA"/>
</dbReference>
<evidence type="ECO:0000256" key="3">
    <source>
        <dbReference type="ARBA" id="ARBA00023016"/>
    </source>
</evidence>
<evidence type="ECO:0000256" key="6">
    <source>
        <dbReference type="ARBA" id="ARBA00023163"/>
    </source>
</evidence>
<dbReference type="Proteomes" id="UP000315295">
    <property type="component" value="Unassembled WGS sequence"/>
</dbReference>
<feature type="region of interest" description="Disordered" evidence="9">
    <location>
        <begin position="88"/>
        <end position="119"/>
    </location>
</feature>
<evidence type="ECO:0000313" key="12">
    <source>
        <dbReference type="Proteomes" id="UP000315295"/>
    </source>
</evidence>
<gene>
    <name evidence="11" type="ORF">C1H46_022228</name>
</gene>
<dbReference type="SMART" id="SM00380">
    <property type="entry name" value="AP2"/>
    <property type="match status" value="1"/>
</dbReference>
<dbReference type="STRING" id="106549.A0A540M0B3"/>
<dbReference type="PANTHER" id="PTHR31241">
    <property type="entry name" value="DEHYDRATION-RESPONSIVE ELEMENT-BINDING PROTEIN 2C"/>
    <property type="match status" value="1"/>
</dbReference>
<organism evidence="11 12">
    <name type="scientific">Malus baccata</name>
    <name type="common">Siberian crab apple</name>
    <name type="synonym">Pyrus baccata</name>
    <dbReference type="NCBI Taxonomy" id="106549"/>
    <lineage>
        <taxon>Eukaryota</taxon>
        <taxon>Viridiplantae</taxon>
        <taxon>Streptophyta</taxon>
        <taxon>Embryophyta</taxon>
        <taxon>Tracheophyta</taxon>
        <taxon>Spermatophyta</taxon>
        <taxon>Magnoliopsida</taxon>
        <taxon>eudicotyledons</taxon>
        <taxon>Gunneridae</taxon>
        <taxon>Pentapetalae</taxon>
        <taxon>rosids</taxon>
        <taxon>fabids</taxon>
        <taxon>Rosales</taxon>
        <taxon>Rosaceae</taxon>
        <taxon>Amygdaloideae</taxon>
        <taxon>Maleae</taxon>
        <taxon>Malus</taxon>
    </lineage>
</organism>
<dbReference type="PROSITE" id="PS51032">
    <property type="entry name" value="AP2_ERF"/>
    <property type="match status" value="1"/>
</dbReference>
<evidence type="ECO:0000256" key="8">
    <source>
        <dbReference type="ARBA" id="ARBA00024343"/>
    </source>
</evidence>
<dbReference type="AlphaFoldDB" id="A0A540M0B3"/>
<keyword evidence="5" id="KW-0010">Activator</keyword>
<dbReference type="GO" id="GO:0000976">
    <property type="term" value="F:transcription cis-regulatory region binding"/>
    <property type="evidence" value="ECO:0007669"/>
    <property type="project" value="TreeGrafter"/>
</dbReference>
<keyword evidence="7" id="KW-0539">Nucleus</keyword>
<dbReference type="InterPro" id="IPR016177">
    <property type="entry name" value="DNA-bd_dom_sf"/>
</dbReference>
<keyword evidence="3" id="KW-0346">Stress response</keyword>
<dbReference type="CDD" id="cd00018">
    <property type="entry name" value="AP2"/>
    <property type="match status" value="1"/>
</dbReference>
<dbReference type="SUPFAM" id="SSF54171">
    <property type="entry name" value="DNA-binding domain"/>
    <property type="match status" value="1"/>
</dbReference>
<keyword evidence="12" id="KW-1185">Reference proteome</keyword>
<evidence type="ECO:0000256" key="1">
    <source>
        <dbReference type="ARBA" id="ARBA00004123"/>
    </source>
</evidence>
<comment type="similarity">
    <text evidence="8">Belongs to the AP2/ERF transcription factor family. ERF subfamily.</text>
</comment>